<dbReference type="RefSeq" id="WP_011398031.1">
    <property type="nucleotide sequence ID" value="NC_007645.1"/>
</dbReference>
<accession>Q2SEG0</accession>
<dbReference type="OrthoDB" id="9812192at2"/>
<protein>
    <submittedName>
        <fullName evidence="2">Uncharacterized conserved protein</fullName>
    </submittedName>
</protein>
<dbReference type="Proteomes" id="UP000000238">
    <property type="component" value="Chromosome"/>
</dbReference>
<dbReference type="Pfam" id="PF03992">
    <property type="entry name" value="ABM"/>
    <property type="match status" value="1"/>
</dbReference>
<evidence type="ECO:0000259" key="1">
    <source>
        <dbReference type="PROSITE" id="PS51725"/>
    </source>
</evidence>
<proteinExistence type="predicted"/>
<feature type="domain" description="ABM" evidence="1">
    <location>
        <begin position="3"/>
        <end position="94"/>
    </location>
</feature>
<organism evidence="2 3">
    <name type="scientific">Hahella chejuensis (strain KCTC 2396)</name>
    <dbReference type="NCBI Taxonomy" id="349521"/>
    <lineage>
        <taxon>Bacteria</taxon>
        <taxon>Pseudomonadati</taxon>
        <taxon>Pseudomonadota</taxon>
        <taxon>Gammaproteobacteria</taxon>
        <taxon>Oceanospirillales</taxon>
        <taxon>Hahellaceae</taxon>
        <taxon>Hahella</taxon>
    </lineage>
</organism>
<dbReference type="Gene3D" id="3.30.70.100">
    <property type="match status" value="1"/>
</dbReference>
<dbReference type="HOGENOM" id="CLU_131496_12_0_6"/>
<dbReference type="InterPro" id="IPR007138">
    <property type="entry name" value="ABM_dom"/>
</dbReference>
<dbReference type="PROSITE" id="PS51725">
    <property type="entry name" value="ABM"/>
    <property type="match status" value="1"/>
</dbReference>
<sequence>MPHHLTAHIRATEGSDPDLVHRELAQLQADTQTEPGCLTFQVFQDAADPTHFVLWEAWTSPGALDQHFAYEHTQRYMTLNLTQVEKIVVHTPVDHSAS</sequence>
<name>Q2SEG0_HAHCH</name>
<dbReference type="PANTHER" id="PTHR33336:SF3">
    <property type="entry name" value="ABM DOMAIN-CONTAINING PROTEIN"/>
    <property type="match status" value="1"/>
</dbReference>
<dbReference type="SUPFAM" id="SSF54909">
    <property type="entry name" value="Dimeric alpha+beta barrel"/>
    <property type="match status" value="1"/>
</dbReference>
<dbReference type="InterPro" id="IPR050744">
    <property type="entry name" value="AI-2_Isomerase_LsrG"/>
</dbReference>
<dbReference type="InterPro" id="IPR011008">
    <property type="entry name" value="Dimeric_a/b-barrel"/>
</dbReference>
<reference evidence="2 3" key="1">
    <citation type="journal article" date="2005" name="Nucleic Acids Res.">
        <title>Genomic blueprint of Hahella chejuensis, a marine microbe producing an algicidal agent.</title>
        <authorList>
            <person name="Jeong H."/>
            <person name="Yim J.H."/>
            <person name="Lee C."/>
            <person name="Choi S.-H."/>
            <person name="Park Y.K."/>
            <person name="Yoon S.H."/>
            <person name="Hur C.-G."/>
            <person name="Kang H.-Y."/>
            <person name="Kim D."/>
            <person name="Lee H.H."/>
            <person name="Park K.H."/>
            <person name="Park S.-H."/>
            <person name="Park H.-S."/>
            <person name="Lee H.K."/>
            <person name="Oh T.K."/>
            <person name="Kim J.F."/>
        </authorList>
    </citation>
    <scope>NUCLEOTIDE SEQUENCE [LARGE SCALE GENOMIC DNA]</scope>
    <source>
        <strain evidence="2 3">KCTC 2396</strain>
    </source>
</reference>
<dbReference type="eggNOG" id="COG1359">
    <property type="taxonomic scope" value="Bacteria"/>
</dbReference>
<evidence type="ECO:0000313" key="2">
    <source>
        <dbReference type="EMBL" id="ABC30964.1"/>
    </source>
</evidence>
<dbReference type="AlphaFoldDB" id="Q2SEG0"/>
<evidence type="ECO:0000313" key="3">
    <source>
        <dbReference type="Proteomes" id="UP000000238"/>
    </source>
</evidence>
<dbReference type="GO" id="GO:0003824">
    <property type="term" value="F:catalytic activity"/>
    <property type="evidence" value="ECO:0007669"/>
    <property type="project" value="TreeGrafter"/>
</dbReference>
<gene>
    <name evidence="2" type="ordered locus">HCH_04257</name>
</gene>
<keyword evidence="3" id="KW-1185">Reference proteome</keyword>
<dbReference type="KEGG" id="hch:HCH_04257"/>
<dbReference type="EMBL" id="CP000155">
    <property type="protein sequence ID" value="ABC30964.1"/>
    <property type="molecule type" value="Genomic_DNA"/>
</dbReference>
<dbReference type="STRING" id="349521.HCH_04257"/>
<dbReference type="PANTHER" id="PTHR33336">
    <property type="entry name" value="QUINOL MONOOXYGENASE YGIN-RELATED"/>
    <property type="match status" value="1"/>
</dbReference>